<dbReference type="EMBL" id="JXTC01000080">
    <property type="protein sequence ID" value="PON90817.1"/>
    <property type="molecule type" value="Genomic_DNA"/>
</dbReference>
<organism evidence="4 5">
    <name type="scientific">Trema orientale</name>
    <name type="common">Charcoal tree</name>
    <name type="synonym">Celtis orientalis</name>
    <dbReference type="NCBI Taxonomy" id="63057"/>
    <lineage>
        <taxon>Eukaryota</taxon>
        <taxon>Viridiplantae</taxon>
        <taxon>Streptophyta</taxon>
        <taxon>Embryophyta</taxon>
        <taxon>Tracheophyta</taxon>
        <taxon>Spermatophyta</taxon>
        <taxon>Magnoliopsida</taxon>
        <taxon>eudicotyledons</taxon>
        <taxon>Gunneridae</taxon>
        <taxon>Pentapetalae</taxon>
        <taxon>rosids</taxon>
        <taxon>fabids</taxon>
        <taxon>Rosales</taxon>
        <taxon>Cannabaceae</taxon>
        <taxon>Trema</taxon>
    </lineage>
</organism>
<evidence type="ECO:0000256" key="2">
    <source>
        <dbReference type="PROSITE-ProRule" id="PRU00235"/>
    </source>
</evidence>
<dbReference type="PANTHER" id="PTHR45622">
    <property type="entry name" value="UBIQUITIN-PROTEIN LIGASE E3A-RELATED"/>
    <property type="match status" value="1"/>
</dbReference>
<keyword evidence="1" id="KW-0677">Repeat</keyword>
<dbReference type="Proteomes" id="UP000237000">
    <property type="component" value="Unassembled WGS sequence"/>
</dbReference>
<comment type="caution">
    <text evidence="4">The sequence shown here is derived from an EMBL/GenBank/DDBJ whole genome shotgun (WGS) entry which is preliminary data.</text>
</comment>
<dbReference type="InterPro" id="IPR051709">
    <property type="entry name" value="Ub-ligase/GTPase-reg"/>
</dbReference>
<dbReference type="PANTHER" id="PTHR45622:SF74">
    <property type="entry name" value="ULTRAVIOLET-B RECEPTOR UVR8"/>
    <property type="match status" value="1"/>
</dbReference>
<sequence>MNGNEGEGGEGYVKMEECKEAVVYMWGYLPGASPEKSPILSPMPVRSPDRISGGNSWKDVCGGGCGFAMAISGSGKLITWGSAEDEAQIYMTSGKHAETPEPFPLPTEASVVKAAAGWAHCVSVTGSPRSQGSNLTAGAVSHDSKKAGEEVVKRRKMTLAKQESDSLISSDEFFTVSPSVVTLGSGVRITTVAAGGRHTLALSGNPRCHGSWVSRSRITG</sequence>
<dbReference type="STRING" id="63057.A0A2P5EZ53"/>
<feature type="region of interest" description="Disordered" evidence="3">
    <location>
        <begin position="130"/>
        <end position="149"/>
    </location>
</feature>
<proteinExistence type="predicted"/>
<feature type="repeat" description="RCC1" evidence="2">
    <location>
        <begin position="75"/>
        <end position="127"/>
    </location>
</feature>
<evidence type="ECO:0000313" key="5">
    <source>
        <dbReference type="Proteomes" id="UP000237000"/>
    </source>
</evidence>
<evidence type="ECO:0000313" key="4">
    <source>
        <dbReference type="EMBL" id="PON90817.1"/>
    </source>
</evidence>
<dbReference type="InterPro" id="IPR009091">
    <property type="entry name" value="RCC1/BLIP-II"/>
</dbReference>
<dbReference type="OrthoDB" id="5370059at2759"/>
<reference evidence="5" key="1">
    <citation type="submission" date="2016-06" db="EMBL/GenBank/DDBJ databases">
        <title>Parallel loss of symbiosis genes in relatives of nitrogen-fixing non-legume Parasponia.</title>
        <authorList>
            <person name="Van Velzen R."/>
            <person name="Holmer R."/>
            <person name="Bu F."/>
            <person name="Rutten L."/>
            <person name="Van Zeijl A."/>
            <person name="Liu W."/>
            <person name="Santuari L."/>
            <person name="Cao Q."/>
            <person name="Sharma T."/>
            <person name="Shen D."/>
            <person name="Roswanjaya Y."/>
            <person name="Wardhani T."/>
            <person name="Kalhor M.S."/>
            <person name="Jansen J."/>
            <person name="Van den Hoogen J."/>
            <person name="Gungor B."/>
            <person name="Hartog M."/>
            <person name="Hontelez J."/>
            <person name="Verver J."/>
            <person name="Yang W.-C."/>
            <person name="Schijlen E."/>
            <person name="Repin R."/>
            <person name="Schilthuizen M."/>
            <person name="Schranz E."/>
            <person name="Heidstra R."/>
            <person name="Miyata K."/>
            <person name="Fedorova E."/>
            <person name="Kohlen W."/>
            <person name="Bisseling T."/>
            <person name="Smit S."/>
            <person name="Geurts R."/>
        </authorList>
    </citation>
    <scope>NUCLEOTIDE SEQUENCE [LARGE SCALE GENOMIC DNA]</scope>
    <source>
        <strain evidence="5">cv. RG33-2</strain>
    </source>
</reference>
<evidence type="ECO:0000256" key="1">
    <source>
        <dbReference type="ARBA" id="ARBA00022737"/>
    </source>
</evidence>
<gene>
    <name evidence="4" type="ORF">TorRG33x02_134550</name>
</gene>
<accession>A0A2P5EZ53</accession>
<dbReference type="PROSITE" id="PS50012">
    <property type="entry name" value="RCC1_3"/>
    <property type="match status" value="1"/>
</dbReference>
<dbReference type="SUPFAM" id="SSF50985">
    <property type="entry name" value="RCC1/BLIP-II"/>
    <property type="match status" value="1"/>
</dbReference>
<evidence type="ECO:0000256" key="3">
    <source>
        <dbReference type="SAM" id="MobiDB-lite"/>
    </source>
</evidence>
<dbReference type="GO" id="GO:0005737">
    <property type="term" value="C:cytoplasm"/>
    <property type="evidence" value="ECO:0007669"/>
    <property type="project" value="TreeGrafter"/>
</dbReference>
<dbReference type="InParanoid" id="A0A2P5EZ53"/>
<dbReference type="InterPro" id="IPR000408">
    <property type="entry name" value="Reg_chr_condens"/>
</dbReference>
<dbReference type="Gene3D" id="2.130.10.30">
    <property type="entry name" value="Regulator of chromosome condensation 1/beta-lactamase-inhibitor protein II"/>
    <property type="match status" value="1"/>
</dbReference>
<keyword evidence="5" id="KW-1185">Reference proteome</keyword>
<protein>
    <submittedName>
        <fullName evidence="4">Regulator of chromosome condensation</fullName>
    </submittedName>
</protein>
<name>A0A2P5EZ53_TREOI</name>
<dbReference type="AlphaFoldDB" id="A0A2P5EZ53"/>